<feature type="domain" description="Mre11 DNA-binding" evidence="20">
    <location>
        <begin position="330"/>
        <end position="509"/>
    </location>
</feature>
<comment type="cofactor">
    <cofactor evidence="1 16">
        <name>Mn(2+)</name>
        <dbReference type="ChEBI" id="CHEBI:29035"/>
    </cofactor>
</comment>
<organism evidence="21 22">
    <name type="scientific">Cyclocybe aegerita</name>
    <name type="common">Black poplar mushroom</name>
    <name type="synonym">Agrocybe aegerita</name>
    <dbReference type="NCBI Taxonomy" id="1973307"/>
    <lineage>
        <taxon>Eukaryota</taxon>
        <taxon>Fungi</taxon>
        <taxon>Dikarya</taxon>
        <taxon>Basidiomycota</taxon>
        <taxon>Agaricomycotina</taxon>
        <taxon>Agaricomycetes</taxon>
        <taxon>Agaricomycetidae</taxon>
        <taxon>Agaricales</taxon>
        <taxon>Agaricineae</taxon>
        <taxon>Bolbitiaceae</taxon>
        <taxon>Cyclocybe</taxon>
    </lineage>
</organism>
<keyword evidence="10 16" id="KW-0378">Hydrolase</keyword>
<keyword evidence="9 16" id="KW-0227">DNA damage</keyword>
<evidence type="ECO:0000256" key="18">
    <source>
        <dbReference type="RuleBase" id="RU003447"/>
    </source>
</evidence>
<evidence type="ECO:0000256" key="13">
    <source>
        <dbReference type="ARBA" id="ARBA00023211"/>
    </source>
</evidence>
<dbReference type="GO" id="GO:0042138">
    <property type="term" value="P:meiotic DNA double-strand break formation"/>
    <property type="evidence" value="ECO:0007669"/>
    <property type="project" value="TreeGrafter"/>
</dbReference>
<evidence type="ECO:0000256" key="16">
    <source>
        <dbReference type="PIRNR" id="PIRNR000882"/>
    </source>
</evidence>
<feature type="compositionally biased region" description="Pro residues" evidence="19">
    <location>
        <begin position="1"/>
        <end position="10"/>
    </location>
</feature>
<dbReference type="InterPro" id="IPR007281">
    <property type="entry name" value="Mre11_DNA-bd"/>
</dbReference>
<dbReference type="GO" id="GO:0007095">
    <property type="term" value="P:mitotic G2 DNA damage checkpoint signaling"/>
    <property type="evidence" value="ECO:0007669"/>
    <property type="project" value="TreeGrafter"/>
</dbReference>
<feature type="region of interest" description="Disordered" evidence="19">
    <location>
        <begin position="553"/>
        <end position="742"/>
    </location>
</feature>
<evidence type="ECO:0000313" key="22">
    <source>
        <dbReference type="Proteomes" id="UP000467700"/>
    </source>
</evidence>
<keyword evidence="11 16" id="KW-0269">Exonuclease</keyword>
<dbReference type="GO" id="GO:0030870">
    <property type="term" value="C:Mre11 complex"/>
    <property type="evidence" value="ECO:0007669"/>
    <property type="project" value="UniProtKB-UniRule"/>
</dbReference>
<evidence type="ECO:0000256" key="14">
    <source>
        <dbReference type="ARBA" id="ARBA00023242"/>
    </source>
</evidence>
<dbReference type="InterPro" id="IPR038487">
    <property type="entry name" value="Mre11_capping_dom"/>
</dbReference>
<dbReference type="Pfam" id="PF00149">
    <property type="entry name" value="Metallophos"/>
    <property type="match status" value="1"/>
</dbReference>
<dbReference type="Pfam" id="PF04152">
    <property type="entry name" value="Mre11_DNA_bind"/>
    <property type="match status" value="1"/>
</dbReference>
<gene>
    <name evidence="21" type="ORF">AAE3_LOCUS8474</name>
</gene>
<dbReference type="InterPro" id="IPR041796">
    <property type="entry name" value="Mre11_N"/>
</dbReference>
<sequence length="742" mass="82030">MWSDILPPPAMSYHDDDDERSQPPPTNNIRDGLQEDTIRILLATDNHIGYMERDPIRGQDSINTFKEILQLAVKHDVDFILLAGDLFHENKPSRECIYKVTALLREYTLGDKPVAIELLSDPLEGKADGFSFPAVNYEDPNLNVGIPVFSIHGNHDDPQGAGAAGALCALDILSVSGLVNYMGKIDLPLTEAQAPTSGIAVRPVLIRKGNTYLGMYGIGNVKDQRMHFELRSNRVRMFMPKDKDKWFNLLLLHQNRVKHGPQEFVPEGMFDDSINLVIWGHEHDCRIVPEPVAGKNYYITQPGSSVATSLSEGEAREKHVALLEIQEKEFKLTPLPLRTVRPFIIDEVTLSDAAEEEGFDLNDQMEITKYLKKKVNELIEKAKELWEERNAQAVQDGDPELPEMLPLIRLKVDTTGVTETSNPIRFGQEFQGRVANPRDLLIYHRSKKTSSRTAKVAIDQPELSIDDPDLSISEKLAKVRVGTLVKEYLAAQELQLLGEGGMSDAILMFVEKDDTHAIQTHVSKALKVLMKNVQPTDDVEVPEDELEDMLAKAKEQQDKEYAENARAAKSSKAKGKVKADENDESEDSMMMDIDTGGAAGESDFEELDSDEAPPPPKKRATAAKGKATTAAKKKAPAKAVAKKAPAKGKGKKVVEESDDDDAIELDEDDDDEEEEAPKPAKRTNRAAVLSQPAPAKKAPAKKKAPAPKQSQLTFTPAGRSSRAAATKARGRMVVDDDDDDDD</sequence>
<feature type="active site" description="Proton donor" evidence="17">
    <location>
        <position position="155"/>
    </location>
</feature>
<comment type="function">
    <text evidence="16">Core component of the MRN complex, which plays a central role in double-strand break (DSB) repair, DNA recombination, maintenance of telomere integrity and meiosis. The MRN complex is involved in the repair of DNA double-strand breaks (DSBs) via homologous recombination (HR), an error-free mechanism which primarily occurs during S and G2 phases. The complex (1) mediates the end resection of damaged DNA, which generates proper single-stranded DNA, a key initial steps in HR, and is (2) required for the recruitment of other repair factors and efficient activation of ATM and ATR upon DNA damage. Within the MRN complex, MRE11 possesses both single-strand endonuclease activity and double-strand-specific 3'-5' exonuclease activity. MRE11 first endonucleolytically cleaves the 5' strand at DNA DSB ends to prevent non-homologous end joining (NHEJ) and licence HR. It then generates a single-stranded DNA gap via 3' to 5' exonucleolytic degradation, which is required for single-strand invasion and recombination.</text>
</comment>
<keyword evidence="6 16" id="KW-0540">Nuclease</keyword>
<evidence type="ECO:0000256" key="5">
    <source>
        <dbReference type="ARBA" id="ARBA00022454"/>
    </source>
</evidence>
<dbReference type="GO" id="GO:0035861">
    <property type="term" value="C:site of double-strand break"/>
    <property type="evidence" value="ECO:0007669"/>
    <property type="project" value="TreeGrafter"/>
</dbReference>
<feature type="region of interest" description="Disordered" evidence="19">
    <location>
        <begin position="1"/>
        <end position="31"/>
    </location>
</feature>
<evidence type="ECO:0000256" key="3">
    <source>
        <dbReference type="ARBA" id="ARBA00004286"/>
    </source>
</evidence>
<keyword evidence="22" id="KW-1185">Reference proteome</keyword>
<dbReference type="GO" id="GO:0000014">
    <property type="term" value="F:single-stranded DNA endodeoxyribonuclease activity"/>
    <property type="evidence" value="ECO:0007669"/>
    <property type="project" value="TreeGrafter"/>
</dbReference>
<evidence type="ECO:0000256" key="9">
    <source>
        <dbReference type="ARBA" id="ARBA00022763"/>
    </source>
</evidence>
<evidence type="ECO:0000256" key="7">
    <source>
        <dbReference type="ARBA" id="ARBA00022723"/>
    </source>
</evidence>
<dbReference type="CDD" id="cd00840">
    <property type="entry name" value="MPP_Mre11_N"/>
    <property type="match status" value="1"/>
</dbReference>
<evidence type="ECO:0000256" key="2">
    <source>
        <dbReference type="ARBA" id="ARBA00004123"/>
    </source>
</evidence>
<evidence type="ECO:0000256" key="17">
    <source>
        <dbReference type="PIRSR" id="PIRSR000882-1"/>
    </source>
</evidence>
<evidence type="ECO:0000313" key="21">
    <source>
        <dbReference type="EMBL" id="CAA7266234.1"/>
    </source>
</evidence>
<dbReference type="PANTHER" id="PTHR10139:SF1">
    <property type="entry name" value="DOUBLE-STRAND BREAK REPAIR PROTEIN MRE11"/>
    <property type="match status" value="1"/>
</dbReference>
<dbReference type="PANTHER" id="PTHR10139">
    <property type="entry name" value="DOUBLE-STRAND BREAK REPAIR PROTEIN MRE11"/>
    <property type="match status" value="1"/>
</dbReference>
<dbReference type="PIRSF" id="PIRSF000882">
    <property type="entry name" value="DSB_repair_MRE11"/>
    <property type="match status" value="1"/>
</dbReference>
<evidence type="ECO:0000256" key="15">
    <source>
        <dbReference type="ARBA" id="ARBA00023254"/>
    </source>
</evidence>
<dbReference type="GO" id="GO:0000724">
    <property type="term" value="P:double-strand break repair via homologous recombination"/>
    <property type="evidence" value="ECO:0007669"/>
    <property type="project" value="TreeGrafter"/>
</dbReference>
<dbReference type="FunFam" id="3.60.21.10:FF:000011">
    <property type="entry name" value="Double-strand break repair protein"/>
    <property type="match status" value="1"/>
</dbReference>
<name>A0A8S0VXL5_CYCAE</name>
<keyword evidence="5" id="KW-0158">Chromosome</keyword>
<evidence type="ECO:0000256" key="10">
    <source>
        <dbReference type="ARBA" id="ARBA00022801"/>
    </source>
</evidence>
<dbReference type="SMART" id="SM01347">
    <property type="entry name" value="Mre11_DNA_bind"/>
    <property type="match status" value="1"/>
</dbReference>
<proteinExistence type="inferred from homology"/>
<dbReference type="EMBL" id="CACVBS010000053">
    <property type="protein sequence ID" value="CAA7266234.1"/>
    <property type="molecule type" value="Genomic_DNA"/>
</dbReference>
<reference evidence="21 22" key="1">
    <citation type="submission" date="2020-01" db="EMBL/GenBank/DDBJ databases">
        <authorList>
            <person name="Gupta K D."/>
        </authorList>
    </citation>
    <scope>NUCLEOTIDE SEQUENCE [LARGE SCALE GENOMIC DNA]</scope>
</reference>
<dbReference type="GO" id="GO:0030145">
    <property type="term" value="F:manganese ion binding"/>
    <property type="evidence" value="ECO:0007669"/>
    <property type="project" value="UniProtKB-UniRule"/>
</dbReference>
<accession>A0A8S0VXL5</accession>
<keyword evidence="8 16" id="KW-0255">Endonuclease</keyword>
<evidence type="ECO:0000256" key="6">
    <source>
        <dbReference type="ARBA" id="ARBA00022722"/>
    </source>
</evidence>
<keyword evidence="13 16" id="KW-0464">Manganese</keyword>
<feature type="compositionally biased region" description="Acidic residues" evidence="19">
    <location>
        <begin position="602"/>
        <end position="611"/>
    </location>
</feature>
<comment type="caution">
    <text evidence="21">The sequence shown here is derived from an EMBL/GenBank/DDBJ whole genome shotgun (WGS) entry which is preliminary data.</text>
</comment>
<feature type="compositionally biased region" description="Basic and acidic residues" evidence="19">
    <location>
        <begin position="553"/>
        <end position="563"/>
    </location>
</feature>
<dbReference type="GO" id="GO:0000723">
    <property type="term" value="P:telomere maintenance"/>
    <property type="evidence" value="ECO:0007669"/>
    <property type="project" value="TreeGrafter"/>
</dbReference>
<keyword evidence="7" id="KW-0479">Metal-binding</keyword>
<dbReference type="GO" id="GO:0097552">
    <property type="term" value="P:mitochondrial double-strand break repair via homologous recombination"/>
    <property type="evidence" value="ECO:0007669"/>
    <property type="project" value="TreeGrafter"/>
</dbReference>
<dbReference type="Gene3D" id="3.30.110.110">
    <property type="entry name" value="Mre11, capping domain"/>
    <property type="match status" value="1"/>
</dbReference>
<dbReference type="GO" id="GO:0008296">
    <property type="term" value="F:3'-5'-DNA exonuclease activity"/>
    <property type="evidence" value="ECO:0007669"/>
    <property type="project" value="InterPro"/>
</dbReference>
<evidence type="ECO:0000256" key="19">
    <source>
        <dbReference type="SAM" id="MobiDB-lite"/>
    </source>
</evidence>
<dbReference type="SUPFAM" id="SSF56300">
    <property type="entry name" value="Metallo-dependent phosphatases"/>
    <property type="match status" value="1"/>
</dbReference>
<feature type="compositionally biased region" description="Basic residues" evidence="19">
    <location>
        <begin position="631"/>
        <end position="651"/>
    </location>
</feature>
<comment type="similarity">
    <text evidence="4 16 18">Belongs to the MRE11/RAD32 family.</text>
</comment>
<evidence type="ECO:0000256" key="12">
    <source>
        <dbReference type="ARBA" id="ARBA00023204"/>
    </source>
</evidence>
<dbReference type="InterPro" id="IPR003701">
    <property type="entry name" value="Mre11"/>
</dbReference>
<protein>
    <recommendedName>
        <fullName evidence="16">Double-strand break repair protein</fullName>
    </recommendedName>
</protein>
<dbReference type="Proteomes" id="UP000467700">
    <property type="component" value="Unassembled WGS sequence"/>
</dbReference>
<dbReference type="Gene3D" id="3.60.21.10">
    <property type="match status" value="1"/>
</dbReference>
<dbReference type="GO" id="GO:0031573">
    <property type="term" value="P:mitotic intra-S DNA damage checkpoint signaling"/>
    <property type="evidence" value="ECO:0007669"/>
    <property type="project" value="TreeGrafter"/>
</dbReference>
<comment type="subcellular location">
    <subcellularLocation>
        <location evidence="3">Chromosome</location>
    </subcellularLocation>
    <subcellularLocation>
        <location evidence="2 16">Nucleus</location>
    </subcellularLocation>
</comment>
<dbReference type="GO" id="GO:0006303">
    <property type="term" value="P:double-strand break repair via nonhomologous end joining"/>
    <property type="evidence" value="ECO:0007669"/>
    <property type="project" value="TreeGrafter"/>
</dbReference>
<evidence type="ECO:0000256" key="4">
    <source>
        <dbReference type="ARBA" id="ARBA00009028"/>
    </source>
</evidence>
<dbReference type="NCBIfam" id="TIGR00583">
    <property type="entry name" value="mre11"/>
    <property type="match status" value="1"/>
</dbReference>
<feature type="compositionally biased region" description="Acidic residues" evidence="19">
    <location>
        <begin position="656"/>
        <end position="675"/>
    </location>
</feature>
<dbReference type="InterPro" id="IPR004843">
    <property type="entry name" value="Calcineurin-like_PHP"/>
</dbReference>
<evidence type="ECO:0000256" key="8">
    <source>
        <dbReference type="ARBA" id="ARBA00022759"/>
    </source>
</evidence>
<dbReference type="InterPro" id="IPR029052">
    <property type="entry name" value="Metallo-depent_PP-like"/>
</dbReference>
<dbReference type="OrthoDB" id="30417at2759"/>
<keyword evidence="15 16" id="KW-0469">Meiosis</keyword>
<keyword evidence="12 16" id="KW-0234">DNA repair</keyword>
<evidence type="ECO:0000256" key="1">
    <source>
        <dbReference type="ARBA" id="ARBA00001936"/>
    </source>
</evidence>
<evidence type="ECO:0000259" key="20">
    <source>
        <dbReference type="SMART" id="SM01347"/>
    </source>
</evidence>
<keyword evidence="14 16" id="KW-0539">Nucleus</keyword>
<evidence type="ECO:0000256" key="11">
    <source>
        <dbReference type="ARBA" id="ARBA00022839"/>
    </source>
</evidence>
<dbReference type="AlphaFoldDB" id="A0A8S0VXL5"/>